<keyword evidence="2" id="KW-0255">Endonuclease</keyword>
<name>A0A1B2RZA7_9CHLO</name>
<evidence type="ECO:0000259" key="1">
    <source>
        <dbReference type="PROSITE" id="PS50164"/>
    </source>
</evidence>
<dbReference type="Pfam" id="PF01541">
    <property type="entry name" value="GIY-YIG"/>
    <property type="match status" value="1"/>
</dbReference>
<dbReference type="SUPFAM" id="SSF82771">
    <property type="entry name" value="GIY-YIG endonuclease"/>
    <property type="match status" value="1"/>
</dbReference>
<dbReference type="InterPro" id="IPR035901">
    <property type="entry name" value="GIY-YIG_endonuc_sf"/>
</dbReference>
<dbReference type="CDD" id="cd10437">
    <property type="entry name" value="GIY-YIG_HE_I-TevI_like"/>
    <property type="match status" value="1"/>
</dbReference>
<dbReference type="Gene3D" id="3.40.1440.10">
    <property type="entry name" value="GIY-YIG endonuclease"/>
    <property type="match status" value="1"/>
</dbReference>
<keyword evidence="2" id="KW-0540">Nuclease</keyword>
<dbReference type="AlphaFoldDB" id="A0A1B2RZA7"/>
<protein>
    <submittedName>
        <fullName evidence="2">Putative GIY-YIG homing endonuclease</fullName>
    </submittedName>
</protein>
<feature type="domain" description="GIY-YIG" evidence="1">
    <location>
        <begin position="4"/>
        <end position="96"/>
    </location>
</feature>
<dbReference type="GO" id="GO:0004519">
    <property type="term" value="F:endonuclease activity"/>
    <property type="evidence" value="ECO:0007669"/>
    <property type="project" value="UniProtKB-KW"/>
</dbReference>
<sequence>MTFSQPGLYQIRCLKNDRVYIGESECCLYRLGGHLKDLRNRRHHCLPLQKDFLLYGISFFEAIIIDSGDQWKSQEKRKKEEKRLINFVNKQKVYNFDKSFKEKPCFTNLQYDGQVFQTIKALCDYYNEKGLKNQTLAKPLSNTTFRRNFINPYGKNYGEINFEISFVKKTEKKELLTNFADSKKAYNFDENFKEKPCYKSFQYDGQVFQTIKALREYYNAKGLKNQTLSRPLSETTFRRDFINPYGKNYGKIIFVKATKQLQQYCVKGEICNGVEEIVEKGYAKNKRQAAYRLSSSKWPDYQYLNKVQVTKNRRKISINGVFYTTEEIIEKGLAKNREVIYARLRSQSSSWKNWFWADKPKKS</sequence>
<organism evidence="2">
    <name type="scientific">Gloeotilopsis planctonica</name>
    <dbReference type="NCBI Taxonomy" id="34157"/>
    <lineage>
        <taxon>Eukaryota</taxon>
        <taxon>Viridiplantae</taxon>
        <taxon>Chlorophyta</taxon>
        <taxon>core chlorophytes</taxon>
        <taxon>Ulvophyceae</taxon>
        <taxon>OUU clade</taxon>
        <taxon>Ulotrichales</taxon>
        <taxon>Ulotrichaceae</taxon>
        <taxon>Gloeotilopsis</taxon>
    </lineage>
</organism>
<gene>
    <name evidence="2" type="primary">orf363</name>
</gene>
<dbReference type="PROSITE" id="PS50164">
    <property type="entry name" value="GIY_YIG"/>
    <property type="match status" value="1"/>
</dbReference>
<geneLocation type="chloroplast" evidence="2"/>
<keyword evidence="2" id="KW-0934">Plastid</keyword>
<accession>A0A1B2RZA7</accession>
<proteinExistence type="predicted"/>
<evidence type="ECO:0000313" key="2">
    <source>
        <dbReference type="EMBL" id="AOC61647.1"/>
    </source>
</evidence>
<keyword evidence="2" id="KW-0150">Chloroplast</keyword>
<keyword evidence="2" id="KW-0378">Hydrolase</keyword>
<dbReference type="InterPro" id="IPR000305">
    <property type="entry name" value="GIY-YIG_endonuc"/>
</dbReference>
<dbReference type="EMBL" id="KX306824">
    <property type="protein sequence ID" value="AOC61647.1"/>
    <property type="molecule type" value="Genomic_DNA"/>
</dbReference>
<reference evidence="2" key="1">
    <citation type="journal article" date="2016" name="Genome Biol. Evol.">
        <title>Mitochondrion-to-Chloroplast DNA Transfers and Intragenomic Proliferation of Chloroplast Group II Introns in Gloeotilopsis Green Algae (Ulotrichales, Ulvophyceae).</title>
        <authorList>
            <person name="Turmel M."/>
            <person name="Otis C."/>
            <person name="Lemieux C."/>
        </authorList>
    </citation>
    <scope>NUCLEOTIDE SEQUENCE</scope>
</reference>